<keyword evidence="1" id="KW-1133">Transmembrane helix</keyword>
<dbReference type="EMBL" id="BSRA01000002">
    <property type="protein sequence ID" value="GLV12699.1"/>
    <property type="molecule type" value="Genomic_DNA"/>
</dbReference>
<keyword evidence="1" id="KW-0812">Transmembrane</keyword>
<feature type="transmembrane region" description="Helical" evidence="1">
    <location>
        <begin position="49"/>
        <end position="70"/>
    </location>
</feature>
<sequence>MSHGHSIEKELEKMKSVRMSKEQRDGIWENIVANLDSVPKRNMIRARSVWASVGGGAAAIALVVGGYAAVHKGSPGPRTAVEAPAQAGSANGSPAILYQLNNYAAQANRATVPFYEDGHIVQERMPIQKSLEIAKAHSPWRTDPVLSAQAYTANLLPAGFAHAAWSTTSHHMLTTTKNGVIATYQLMSRNDAGSPPTANVQLSITGEGHPLYYHIHLFELQHRYVWDIARIVRTPAPPIPLPSGIKSLSVSTGLAAIGYVPNQFDKVARQITVWLETATRTSYQLPPAPANLIFNVNVAPDTLYLTASDGTQISITPAYTIVRRDEKYEVLTQPDTVEYRTSTEVAYLHCPALYKWLDDHAWKASFHLS</sequence>
<accession>A0AA37X6E1</accession>
<organism evidence="2 3">
    <name type="scientific">Alicyclobacillus hesperidum</name>
    <dbReference type="NCBI Taxonomy" id="89784"/>
    <lineage>
        <taxon>Bacteria</taxon>
        <taxon>Bacillati</taxon>
        <taxon>Bacillota</taxon>
        <taxon>Bacilli</taxon>
        <taxon>Bacillales</taxon>
        <taxon>Alicyclobacillaceae</taxon>
        <taxon>Alicyclobacillus</taxon>
    </lineage>
</organism>
<keyword evidence="1" id="KW-0472">Membrane</keyword>
<gene>
    <name evidence="2" type="ORF">Heshes_03830</name>
</gene>
<proteinExistence type="predicted"/>
<reference evidence="2" key="1">
    <citation type="submission" date="2023-02" db="EMBL/GenBank/DDBJ databases">
        <title>Proposal of a novel subspecies: Alicyclobacillus hesperidum subspecies aegle.</title>
        <authorList>
            <person name="Goto K."/>
            <person name="Fujii T."/>
            <person name="Yasui K."/>
            <person name="Mochida K."/>
            <person name="Kato-Tanaka Y."/>
            <person name="Morohoshi S."/>
            <person name="An S.Y."/>
            <person name="Kasai H."/>
            <person name="Yokota A."/>
        </authorList>
    </citation>
    <scope>NUCLEOTIDE SEQUENCE</scope>
    <source>
        <strain evidence="2">DSM 12766</strain>
    </source>
</reference>
<evidence type="ECO:0000313" key="3">
    <source>
        <dbReference type="Proteomes" id="UP001157137"/>
    </source>
</evidence>
<dbReference type="Proteomes" id="UP001157137">
    <property type="component" value="Unassembled WGS sequence"/>
</dbReference>
<dbReference type="AlphaFoldDB" id="A0AA37X6E1"/>
<comment type="caution">
    <text evidence="2">The sequence shown here is derived from an EMBL/GenBank/DDBJ whole genome shotgun (WGS) entry which is preliminary data.</text>
</comment>
<evidence type="ECO:0000313" key="2">
    <source>
        <dbReference type="EMBL" id="GLV12699.1"/>
    </source>
</evidence>
<name>A0AA37X6E1_9BACL</name>
<evidence type="ECO:0000256" key="1">
    <source>
        <dbReference type="SAM" id="Phobius"/>
    </source>
</evidence>
<protein>
    <submittedName>
        <fullName evidence="2">Uncharacterized protein</fullName>
    </submittedName>
</protein>